<proteinExistence type="predicted"/>
<dbReference type="InterPro" id="IPR046544">
    <property type="entry name" value="GH146_SB_dom"/>
</dbReference>
<dbReference type="AlphaFoldDB" id="A0A2D0N6J9"/>
<accession>A0A2D0N6J9</accession>
<dbReference type="InterPro" id="IPR012878">
    <property type="entry name" value="Beta-AFase-like_GH127_cat"/>
</dbReference>
<evidence type="ECO:0000259" key="2">
    <source>
        <dbReference type="Pfam" id="PF07944"/>
    </source>
</evidence>
<dbReference type="SUPFAM" id="SSF48208">
    <property type="entry name" value="Six-hairpin glycosidases"/>
    <property type="match status" value="1"/>
</dbReference>
<gene>
    <name evidence="5" type="ORF">CRP01_23380</name>
</gene>
<dbReference type="Pfam" id="PF20620">
    <property type="entry name" value="DUF6805"/>
    <property type="match status" value="1"/>
</dbReference>
<evidence type="ECO:0000259" key="4">
    <source>
        <dbReference type="Pfam" id="PF20736"/>
    </source>
</evidence>
<dbReference type="InterPro" id="IPR008928">
    <property type="entry name" value="6-hairpin_glycosidase_sf"/>
</dbReference>
<sequence>MNTKLKLLVATGMMLFIGACSTTPITQQEGSGKPVEAFPITQVELLPGPFLHATELNVESLLSYEPDRLLAKFRSEAGLEPKAEHYKGWEAETIAGHTLGHHLSACALMYQSTGDQRFLDRVNYIVDELEAVQNANGNGYVGAFTNGRQIFEEQIAKGEIRSQGFDLNGIWAPFYTHHKVLAGLRDAYRLAGNEKALEIGKGFGTWIGTIVLDLNNEQVQKMLHCEFGGVQETLAQLYEDSGDEKFLEIARVFHHEDIVDPLARGEDILPNKHGNTQIPKMIASATLYELTGEEQDRRPAEFFWNTVVDHHTYVTGGHGNHEYFGQPDQLTNRLSDETTETCNVYNMLKLSRHLFQWEPSAAVADYYERALFNHILASQHPESGRVIYNLSLEMGGYKIYQNPEWFTCCVGSGMETHSKYGANIYYHNEEELYVSQYMASVLDWEEKGLKLRQETSYPEEQGSQFLLELVDDRQFTLYLRYPYWAQEGVNVTINGEAQTVEAAPGSFLAIDRSWKNGDKIRIDFPFSLRLEAMPDDEDRIAVFYGPVLLAGDLGPVEDEAAYTPEYVPVFMSEERSPEAWLEAVPGEVNTFKSKEVGKPRDIVFKPFYKTHDRRYSVYFDLFNQQRWEERQAEYQAELERKKQLESITYDAFQPGEMQAERNHNFRGDKLNIMEDFKGRKARGSERGGWLAFDMKVEQGTPMALNLEYWGGFTGSKTFDILINDQKVATENISGKQDGAFIDVNYDIPTEITDATDKITVKFEPHVGHRSGPFFYARTVRKREDPQ</sequence>
<dbReference type="PANTHER" id="PTHR31151:SF0">
    <property type="entry name" value="PROLINE-TRNA LIGASE (DUF1680)"/>
    <property type="match status" value="1"/>
</dbReference>
<feature type="signal peptide" evidence="1">
    <location>
        <begin position="1"/>
        <end position="21"/>
    </location>
</feature>
<comment type="caution">
    <text evidence="5">The sequence shown here is derived from an EMBL/GenBank/DDBJ whole genome shotgun (WGS) entry which is preliminary data.</text>
</comment>
<evidence type="ECO:0000256" key="1">
    <source>
        <dbReference type="SAM" id="SignalP"/>
    </source>
</evidence>
<feature type="domain" description="Non-reducing end beta-L-arabinofuranosidase-like GH127 middle" evidence="4">
    <location>
        <begin position="432"/>
        <end position="525"/>
    </location>
</feature>
<reference evidence="5 6" key="1">
    <citation type="submission" date="2017-10" db="EMBL/GenBank/DDBJ databases">
        <title>The draft genome sequence of Lewinella nigricans NBRC 102662.</title>
        <authorList>
            <person name="Wang K."/>
        </authorList>
    </citation>
    <scope>NUCLEOTIDE SEQUENCE [LARGE SCALE GENOMIC DNA]</scope>
    <source>
        <strain evidence="5 6">NBRC 102662</strain>
    </source>
</reference>
<keyword evidence="1" id="KW-0732">Signal</keyword>
<dbReference type="EMBL" id="PDUD01000027">
    <property type="protein sequence ID" value="PHN04141.1"/>
    <property type="molecule type" value="Genomic_DNA"/>
</dbReference>
<dbReference type="PROSITE" id="PS51257">
    <property type="entry name" value="PROKAR_LIPOPROTEIN"/>
    <property type="match status" value="1"/>
</dbReference>
<organism evidence="5 6">
    <name type="scientific">Flavilitoribacter nigricans (strain ATCC 23147 / DSM 23189 / NBRC 102662 / NCIMB 1420 / SS-2)</name>
    <name type="common">Lewinella nigricans</name>
    <dbReference type="NCBI Taxonomy" id="1122177"/>
    <lineage>
        <taxon>Bacteria</taxon>
        <taxon>Pseudomonadati</taxon>
        <taxon>Bacteroidota</taxon>
        <taxon>Saprospiria</taxon>
        <taxon>Saprospirales</taxon>
        <taxon>Lewinellaceae</taxon>
        <taxon>Flavilitoribacter</taxon>
    </lineage>
</organism>
<name>A0A2D0N6J9_FLAN2</name>
<evidence type="ECO:0000259" key="3">
    <source>
        <dbReference type="Pfam" id="PF20620"/>
    </source>
</evidence>
<dbReference type="Proteomes" id="UP000223913">
    <property type="component" value="Unassembled WGS sequence"/>
</dbReference>
<evidence type="ECO:0000313" key="6">
    <source>
        <dbReference type="Proteomes" id="UP000223913"/>
    </source>
</evidence>
<dbReference type="OrthoDB" id="9757939at2"/>
<dbReference type="Pfam" id="PF07944">
    <property type="entry name" value="Beta-AFase-like_GH127_cat"/>
    <property type="match status" value="1"/>
</dbReference>
<keyword evidence="6" id="KW-1185">Reference proteome</keyword>
<feature type="domain" description="Glycoside hydrolase GH146 substrate-binding" evidence="3">
    <location>
        <begin position="643"/>
        <end position="772"/>
    </location>
</feature>
<protein>
    <submittedName>
        <fullName evidence="5">Glycosyl hydrolase</fullName>
    </submittedName>
</protein>
<dbReference type="GO" id="GO:0005975">
    <property type="term" value="P:carbohydrate metabolic process"/>
    <property type="evidence" value="ECO:0007669"/>
    <property type="project" value="InterPro"/>
</dbReference>
<keyword evidence="5" id="KW-0378">Hydrolase</keyword>
<feature type="domain" description="Non-reducing end beta-L-arabinofuranosidase-like GH127 catalytic" evidence="2">
    <location>
        <begin position="42"/>
        <end position="421"/>
    </location>
</feature>
<evidence type="ECO:0000313" key="5">
    <source>
        <dbReference type="EMBL" id="PHN04141.1"/>
    </source>
</evidence>
<dbReference type="GO" id="GO:0016787">
    <property type="term" value="F:hydrolase activity"/>
    <property type="evidence" value="ECO:0007669"/>
    <property type="project" value="UniProtKB-KW"/>
</dbReference>
<dbReference type="InterPro" id="IPR049046">
    <property type="entry name" value="Beta-AFase-like_GH127_middle"/>
</dbReference>
<dbReference type="RefSeq" id="WP_099152527.1">
    <property type="nucleotide sequence ID" value="NZ_PDUD01000027.1"/>
</dbReference>
<dbReference type="PANTHER" id="PTHR31151">
    <property type="entry name" value="PROLINE-TRNA LIGASE (DUF1680)"/>
    <property type="match status" value="1"/>
</dbReference>
<feature type="chain" id="PRO_5012564854" evidence="1">
    <location>
        <begin position="22"/>
        <end position="786"/>
    </location>
</feature>
<dbReference type="Pfam" id="PF20736">
    <property type="entry name" value="Glyco_hydro127M"/>
    <property type="match status" value="1"/>
</dbReference>